<dbReference type="PANTHER" id="PTHR22957:SF27">
    <property type="entry name" value="TBC1 DOMAIN FAMILY MEMBER 13"/>
    <property type="match status" value="1"/>
</dbReference>
<accession>A0A0B2UWF6</accession>
<evidence type="ECO:0000259" key="2">
    <source>
        <dbReference type="PROSITE" id="PS50086"/>
    </source>
</evidence>
<dbReference type="GO" id="GO:0006886">
    <property type="term" value="P:intracellular protein transport"/>
    <property type="evidence" value="ECO:0007669"/>
    <property type="project" value="TreeGrafter"/>
</dbReference>
<evidence type="ECO:0000256" key="1">
    <source>
        <dbReference type="ARBA" id="ARBA00022468"/>
    </source>
</evidence>
<feature type="domain" description="Rab-GAP TBC" evidence="2">
    <location>
        <begin position="1"/>
        <end position="59"/>
    </location>
</feature>
<dbReference type="SUPFAM" id="SSF47923">
    <property type="entry name" value="Ypt/Rab-GAP domain of gyp1p"/>
    <property type="match status" value="1"/>
</dbReference>
<organism evidence="3 4">
    <name type="scientific">Toxocara canis</name>
    <name type="common">Canine roundworm</name>
    <dbReference type="NCBI Taxonomy" id="6265"/>
    <lineage>
        <taxon>Eukaryota</taxon>
        <taxon>Metazoa</taxon>
        <taxon>Ecdysozoa</taxon>
        <taxon>Nematoda</taxon>
        <taxon>Chromadorea</taxon>
        <taxon>Rhabditida</taxon>
        <taxon>Spirurina</taxon>
        <taxon>Ascaridomorpha</taxon>
        <taxon>Ascaridoidea</taxon>
        <taxon>Toxocaridae</taxon>
        <taxon>Toxocara</taxon>
    </lineage>
</organism>
<keyword evidence="1" id="KW-0343">GTPase activation</keyword>
<sequence>MAQFHERLRIYDPELHEHLVVRLSIKPPFYAFRWLSLLLSQEFPLPDVITIWDSLFASSDRLDLLQWICLAMIERERNALLAGDFSSSLRLLQAIIVTSLMIVVIRVNGGFNDALDCDNNVKVGFVPVYIDRSFVINVMIHPVAILSNTE</sequence>
<dbReference type="PROSITE" id="PS50086">
    <property type="entry name" value="TBC_RABGAP"/>
    <property type="match status" value="1"/>
</dbReference>
<dbReference type="STRING" id="6265.A0A0B2UWF6"/>
<dbReference type="AlphaFoldDB" id="A0A0B2UWF6"/>
<dbReference type="Pfam" id="PF00566">
    <property type="entry name" value="RabGAP-TBC"/>
    <property type="match status" value="1"/>
</dbReference>
<dbReference type="PANTHER" id="PTHR22957">
    <property type="entry name" value="TBC1 DOMAIN FAMILY MEMBER GTPASE-ACTIVATING PROTEIN"/>
    <property type="match status" value="1"/>
</dbReference>
<proteinExistence type="predicted"/>
<name>A0A0B2UWF6_TOXCA</name>
<protein>
    <submittedName>
        <fullName evidence="3">TBC1 domain family member 13</fullName>
    </submittedName>
</protein>
<evidence type="ECO:0000313" key="3">
    <source>
        <dbReference type="EMBL" id="KHN73452.1"/>
    </source>
</evidence>
<keyword evidence="4" id="KW-1185">Reference proteome</keyword>
<dbReference type="InterPro" id="IPR035969">
    <property type="entry name" value="Rab-GAP_TBC_sf"/>
</dbReference>
<dbReference type="InterPro" id="IPR000195">
    <property type="entry name" value="Rab-GAP-TBC_dom"/>
</dbReference>
<dbReference type="GO" id="GO:0005096">
    <property type="term" value="F:GTPase activator activity"/>
    <property type="evidence" value="ECO:0007669"/>
    <property type="project" value="UniProtKB-KW"/>
</dbReference>
<reference evidence="3 4" key="1">
    <citation type="submission" date="2014-11" db="EMBL/GenBank/DDBJ databases">
        <title>Genetic blueprint of the zoonotic pathogen Toxocara canis.</title>
        <authorList>
            <person name="Zhu X.-Q."/>
            <person name="Korhonen P.K."/>
            <person name="Cai H."/>
            <person name="Young N.D."/>
            <person name="Nejsum P."/>
            <person name="von Samson-Himmelstjerna G."/>
            <person name="Boag P.R."/>
            <person name="Tan P."/>
            <person name="Li Q."/>
            <person name="Min J."/>
            <person name="Yang Y."/>
            <person name="Wang X."/>
            <person name="Fang X."/>
            <person name="Hall R.S."/>
            <person name="Hofmann A."/>
            <person name="Sternberg P.W."/>
            <person name="Jex A.R."/>
            <person name="Gasser R.B."/>
        </authorList>
    </citation>
    <scope>NUCLEOTIDE SEQUENCE [LARGE SCALE GENOMIC DNA]</scope>
    <source>
        <strain evidence="3">PN_DK_2014</strain>
    </source>
</reference>
<evidence type="ECO:0000313" key="4">
    <source>
        <dbReference type="Proteomes" id="UP000031036"/>
    </source>
</evidence>
<dbReference type="Proteomes" id="UP000031036">
    <property type="component" value="Unassembled WGS sequence"/>
</dbReference>
<dbReference type="Gene3D" id="1.10.472.80">
    <property type="entry name" value="Ypt/Rab-GAP domain of gyp1p, domain 3"/>
    <property type="match status" value="1"/>
</dbReference>
<dbReference type="EMBL" id="JPKZ01003109">
    <property type="protein sequence ID" value="KHN73452.1"/>
    <property type="molecule type" value="Genomic_DNA"/>
</dbReference>
<dbReference type="OrthoDB" id="10263206at2759"/>
<gene>
    <name evidence="3" type="primary">Tbc1d13</name>
    <name evidence="3" type="ORF">Tcan_03088</name>
</gene>
<comment type="caution">
    <text evidence="3">The sequence shown here is derived from an EMBL/GenBank/DDBJ whole genome shotgun (WGS) entry which is preliminary data.</text>
</comment>